<dbReference type="AlphaFoldDB" id="A0AAW0MWD5"/>
<proteinExistence type="predicted"/>
<dbReference type="SUPFAM" id="SSF53098">
    <property type="entry name" value="Ribonuclease H-like"/>
    <property type="match status" value="1"/>
</dbReference>
<protein>
    <recommendedName>
        <fullName evidence="1">Integrase catalytic domain-containing protein</fullName>
    </recommendedName>
</protein>
<accession>A0AAW0MWD5</accession>
<gene>
    <name evidence="2" type="ORF">WMY93_026048</name>
</gene>
<evidence type="ECO:0000313" key="2">
    <source>
        <dbReference type="EMBL" id="KAK7886427.1"/>
    </source>
</evidence>
<dbReference type="EMBL" id="JBBPFD010000019">
    <property type="protein sequence ID" value="KAK7886427.1"/>
    <property type="molecule type" value="Genomic_DNA"/>
</dbReference>
<dbReference type="PANTHER" id="PTHR47331">
    <property type="entry name" value="PHD-TYPE DOMAIN-CONTAINING PROTEIN"/>
    <property type="match status" value="1"/>
</dbReference>
<dbReference type="Gene3D" id="3.30.420.10">
    <property type="entry name" value="Ribonuclease H-like superfamily/Ribonuclease H"/>
    <property type="match status" value="1"/>
</dbReference>
<dbReference type="InterPro" id="IPR036397">
    <property type="entry name" value="RNaseH_sf"/>
</dbReference>
<evidence type="ECO:0000259" key="1">
    <source>
        <dbReference type="PROSITE" id="PS50994"/>
    </source>
</evidence>
<dbReference type="Pfam" id="PF18701">
    <property type="entry name" value="DUF5641"/>
    <property type="match status" value="1"/>
</dbReference>
<organism evidence="2 3">
    <name type="scientific">Mugilogobius chulae</name>
    <name type="common">yellowstripe goby</name>
    <dbReference type="NCBI Taxonomy" id="88201"/>
    <lineage>
        <taxon>Eukaryota</taxon>
        <taxon>Metazoa</taxon>
        <taxon>Chordata</taxon>
        <taxon>Craniata</taxon>
        <taxon>Vertebrata</taxon>
        <taxon>Euteleostomi</taxon>
        <taxon>Actinopterygii</taxon>
        <taxon>Neopterygii</taxon>
        <taxon>Teleostei</taxon>
        <taxon>Neoteleostei</taxon>
        <taxon>Acanthomorphata</taxon>
        <taxon>Gobiaria</taxon>
        <taxon>Gobiiformes</taxon>
        <taxon>Gobioidei</taxon>
        <taxon>Gobiidae</taxon>
        <taxon>Gobionellinae</taxon>
        <taxon>Mugilogobius</taxon>
    </lineage>
</organism>
<dbReference type="Proteomes" id="UP001460270">
    <property type="component" value="Unassembled WGS sequence"/>
</dbReference>
<keyword evidence="3" id="KW-1185">Reference proteome</keyword>
<dbReference type="InterPro" id="IPR001584">
    <property type="entry name" value="Integrase_cat-core"/>
</dbReference>
<comment type="caution">
    <text evidence="2">The sequence shown here is derived from an EMBL/GenBank/DDBJ whole genome shotgun (WGS) entry which is preliminary data.</text>
</comment>
<dbReference type="InterPro" id="IPR012337">
    <property type="entry name" value="RNaseH-like_sf"/>
</dbReference>
<dbReference type="GO" id="GO:0003676">
    <property type="term" value="F:nucleic acid binding"/>
    <property type="evidence" value="ECO:0007669"/>
    <property type="project" value="InterPro"/>
</dbReference>
<dbReference type="InterPro" id="IPR040676">
    <property type="entry name" value="DUF5641"/>
</dbReference>
<reference evidence="3" key="1">
    <citation type="submission" date="2024-04" db="EMBL/GenBank/DDBJ databases">
        <title>Salinicola lusitanus LLJ914,a marine bacterium isolated from the Okinawa Trough.</title>
        <authorList>
            <person name="Li J."/>
        </authorList>
    </citation>
    <scope>NUCLEOTIDE SEQUENCE [LARGE SCALE GENOMIC DNA]</scope>
</reference>
<name>A0AAW0MWD5_9GOBI</name>
<feature type="domain" description="Integrase catalytic" evidence="1">
    <location>
        <begin position="1"/>
        <end position="118"/>
    </location>
</feature>
<dbReference type="PROSITE" id="PS50994">
    <property type="entry name" value="INTEGRASE"/>
    <property type="match status" value="1"/>
</dbReference>
<evidence type="ECO:0000313" key="3">
    <source>
        <dbReference type="Proteomes" id="UP001460270"/>
    </source>
</evidence>
<sequence length="262" mass="29878">MLRSDRGTNFIGACKELNLNSDDPDVKTYLQDNKCTWTFNPPHSSHMGGVWERMIGIARRILDALLLKTNTTSLTHEMLTTLMAEVTAIMNSRPLVPISSDPESPAVLTPSMLLTQKTDSLAPPAGDFDMHDLSNKHWKRVQGLADVFWKRWKMDYLSTLQPRRKWNTEKDNLQVGDVVLLKDPQSKRMDWPLAVVVKTLPSQDNRVRKVEVKVTRQALLRWCLTERFWVIGHGNAYMETGGALHEALAADLHREHADRQAE</sequence>
<dbReference type="PANTHER" id="PTHR47331:SF6">
    <property type="entry name" value="DOUBLECORTIN DOMAIN-CONTAINING PROTEIN"/>
    <property type="match status" value="1"/>
</dbReference>
<dbReference type="GO" id="GO:0015074">
    <property type="term" value="P:DNA integration"/>
    <property type="evidence" value="ECO:0007669"/>
    <property type="project" value="InterPro"/>
</dbReference>